<sequence>MARVVPSQIVAFVDQNLKKLQAGRLSVSHTSVAGLTGIVRLIDELPTELLTISGNDYNDLVRGVETIRNSVAFWQQNASRDIGIADIDGKNVLQILRHVLTKCPDQSPSHATVELGFITDDVFRDNIRLDISTATSALHNGEWKAATVLAGAAAEALLLWAITNAPGLSNLVQKPKGAPEDWYLREYITVAKSLDLIKNNTEQLANLAMNFRNLIHPGRAQRLREICDRATALTALAAVECIVRDLN</sequence>
<comment type="caution">
    <text evidence="1">The sequence shown here is derived from an EMBL/GenBank/DDBJ whole genome shotgun (WGS) entry which is preliminary data.</text>
</comment>
<organism evidence="1 2">
    <name type="scientific">Acidocella aquatica</name>
    <dbReference type="NCBI Taxonomy" id="1922313"/>
    <lineage>
        <taxon>Bacteria</taxon>
        <taxon>Pseudomonadati</taxon>
        <taxon>Pseudomonadota</taxon>
        <taxon>Alphaproteobacteria</taxon>
        <taxon>Acetobacterales</taxon>
        <taxon>Acidocellaceae</taxon>
        <taxon>Acidocella</taxon>
    </lineage>
</organism>
<accession>A0ABQ6AD01</accession>
<dbReference type="Proteomes" id="UP001156641">
    <property type="component" value="Unassembled WGS sequence"/>
</dbReference>
<proteinExistence type="predicted"/>
<reference evidence="2" key="1">
    <citation type="journal article" date="2019" name="Int. J. Syst. Evol. Microbiol.">
        <title>The Global Catalogue of Microorganisms (GCM) 10K type strain sequencing project: providing services to taxonomists for standard genome sequencing and annotation.</title>
        <authorList>
            <consortium name="The Broad Institute Genomics Platform"/>
            <consortium name="The Broad Institute Genome Sequencing Center for Infectious Disease"/>
            <person name="Wu L."/>
            <person name="Ma J."/>
        </authorList>
    </citation>
    <scope>NUCLEOTIDE SEQUENCE [LARGE SCALE GENOMIC DNA]</scope>
    <source>
        <strain evidence="2">NBRC 112502</strain>
    </source>
</reference>
<evidence type="ECO:0000313" key="2">
    <source>
        <dbReference type="Proteomes" id="UP001156641"/>
    </source>
</evidence>
<evidence type="ECO:0000313" key="1">
    <source>
        <dbReference type="EMBL" id="GLR68671.1"/>
    </source>
</evidence>
<gene>
    <name evidence="1" type="ORF">GCM10010909_33530</name>
</gene>
<dbReference type="EMBL" id="BSOS01000094">
    <property type="protein sequence ID" value="GLR68671.1"/>
    <property type="molecule type" value="Genomic_DNA"/>
</dbReference>
<name>A0ABQ6AD01_9PROT</name>
<keyword evidence="2" id="KW-1185">Reference proteome</keyword>
<protein>
    <submittedName>
        <fullName evidence="1">Uncharacterized protein</fullName>
    </submittedName>
</protein>